<dbReference type="Pfam" id="PF03193">
    <property type="entry name" value="RsgA_GTPase"/>
    <property type="match status" value="1"/>
</dbReference>
<comment type="caution">
    <text evidence="14">The sequence shown here is derived from an EMBL/GenBank/DDBJ whole genome shotgun (WGS) entry which is preliminary data.</text>
</comment>
<evidence type="ECO:0000259" key="13">
    <source>
        <dbReference type="PROSITE" id="PS51721"/>
    </source>
</evidence>
<dbReference type="InterPro" id="IPR004881">
    <property type="entry name" value="Ribosome_biogen_GTPase_RsgA"/>
</dbReference>
<comment type="function">
    <text evidence="10">One of several proteins that assist in the late maturation steps of the functional core of the 30S ribosomal subunit. Helps release RbfA from mature subunits. May play a role in the assembly of ribosomal proteins into the subunit. Circularly permuted GTPase that catalyzes slow GTP hydrolysis, GTPase activity is stimulated by the 30S ribosomal subunit.</text>
</comment>
<evidence type="ECO:0000256" key="9">
    <source>
        <dbReference type="ARBA" id="ARBA00023134"/>
    </source>
</evidence>
<evidence type="ECO:0000313" key="15">
    <source>
        <dbReference type="Proteomes" id="UP001183388"/>
    </source>
</evidence>
<keyword evidence="4 10" id="KW-0699">rRNA-binding</keyword>
<dbReference type="InterPro" id="IPR027417">
    <property type="entry name" value="P-loop_NTPase"/>
</dbReference>
<dbReference type="InterPro" id="IPR010914">
    <property type="entry name" value="RsgA_GTPase_dom"/>
</dbReference>
<feature type="region of interest" description="Disordered" evidence="11">
    <location>
        <begin position="1"/>
        <end position="27"/>
    </location>
</feature>
<keyword evidence="3 10" id="KW-0479">Metal-binding</keyword>
<sequence>MSSPSRSSSPSSVSCPSSALPSPDGPRAYGWDEGLEAEFAVHRAHGLIPARVVRVDRGHCAVVTADGPAHAATGRWLPEPPCTGDWAALDPGDERREPRLAALMPRRTAILRSSAARDSRAQVLAANVDTVLLAVSLAVPLDAGRLERLLALAWESGATPVVVLTQADRAEDPSEAVTEATAAAPGVDVVLTSAVTGEGVDVLTALAGGTVVLLGASGAGKSTLGNALLGDALLATGEVRAVDGKGRHTTVTRELIPLPSGGVLIDTPGLRGVGLHDAAEGLEHVFAEIEELAADCRFGDCAHEAEPGCAVRAAVESGVLPERRLASYRKLLRENAWAAARTDARLRAEREQRWKAITRHQRATYRFRDQQR</sequence>
<evidence type="ECO:0000256" key="3">
    <source>
        <dbReference type="ARBA" id="ARBA00022723"/>
    </source>
</evidence>
<dbReference type="PANTHER" id="PTHR32120">
    <property type="entry name" value="SMALL RIBOSOMAL SUBUNIT BIOGENESIS GTPASE RSGA"/>
    <property type="match status" value="1"/>
</dbReference>
<keyword evidence="5 10" id="KW-0547">Nucleotide-binding</keyword>
<dbReference type="PANTHER" id="PTHR32120:SF10">
    <property type="entry name" value="SMALL RIBOSOMAL SUBUNIT BIOGENESIS GTPASE RSGA"/>
    <property type="match status" value="1"/>
</dbReference>
<feature type="compositionally biased region" description="Low complexity" evidence="11">
    <location>
        <begin position="1"/>
        <end position="22"/>
    </location>
</feature>
<dbReference type="HAMAP" id="MF_01820">
    <property type="entry name" value="GTPase_RsgA"/>
    <property type="match status" value="1"/>
</dbReference>
<evidence type="ECO:0000313" key="14">
    <source>
        <dbReference type="EMBL" id="MDT0307569.1"/>
    </source>
</evidence>
<feature type="binding site" evidence="10">
    <location>
        <position position="309"/>
    </location>
    <ligand>
        <name>Zn(2+)</name>
        <dbReference type="ChEBI" id="CHEBI:29105"/>
    </ligand>
</feature>
<dbReference type="Gene3D" id="1.10.40.50">
    <property type="entry name" value="Probable gtpase engc, domain 3"/>
    <property type="match status" value="1"/>
</dbReference>
<evidence type="ECO:0000256" key="7">
    <source>
        <dbReference type="ARBA" id="ARBA00022833"/>
    </source>
</evidence>
<keyword evidence="1 10" id="KW-0963">Cytoplasm</keyword>
<comment type="subcellular location">
    <subcellularLocation>
        <location evidence="10">Cytoplasm</location>
    </subcellularLocation>
</comment>
<evidence type="ECO:0000256" key="1">
    <source>
        <dbReference type="ARBA" id="ARBA00022490"/>
    </source>
</evidence>
<evidence type="ECO:0000256" key="10">
    <source>
        <dbReference type="HAMAP-Rule" id="MF_01820"/>
    </source>
</evidence>
<comment type="caution">
    <text evidence="10">Lacks conserved residue(s) required for the propagation of feature annotation.</text>
</comment>
<dbReference type="PROSITE" id="PS50936">
    <property type="entry name" value="ENGC_GTPASE"/>
    <property type="match status" value="1"/>
</dbReference>
<protein>
    <recommendedName>
        <fullName evidence="10">Small ribosomal subunit biogenesis GTPase RsgA</fullName>
        <ecNumber evidence="10">3.6.1.-</ecNumber>
    </recommendedName>
</protein>
<dbReference type="CDD" id="cd01854">
    <property type="entry name" value="YjeQ_EngC"/>
    <property type="match status" value="1"/>
</dbReference>
<feature type="domain" description="CP-type G" evidence="13">
    <location>
        <begin position="118"/>
        <end position="273"/>
    </location>
</feature>
<dbReference type="SUPFAM" id="SSF52540">
    <property type="entry name" value="P-loop containing nucleoside triphosphate hydrolases"/>
    <property type="match status" value="1"/>
</dbReference>
<comment type="similarity">
    <text evidence="10">Belongs to the TRAFAC class YlqF/YawG GTPase family. RsgA subfamily.</text>
</comment>
<feature type="binding site" evidence="10">
    <location>
        <position position="303"/>
    </location>
    <ligand>
        <name>Zn(2+)</name>
        <dbReference type="ChEBI" id="CHEBI:29105"/>
    </ligand>
</feature>
<name>A0ABU2L7L3_9ACTN</name>
<keyword evidence="9 10" id="KW-0342">GTP-binding</keyword>
<keyword evidence="8 10" id="KW-0694">RNA-binding</keyword>
<keyword evidence="2 10" id="KW-0690">Ribosome biogenesis</keyword>
<dbReference type="EC" id="3.6.1.-" evidence="10"/>
<dbReference type="PROSITE" id="PS51721">
    <property type="entry name" value="G_CP"/>
    <property type="match status" value="1"/>
</dbReference>
<dbReference type="NCBIfam" id="TIGR00157">
    <property type="entry name" value="ribosome small subunit-dependent GTPase A"/>
    <property type="match status" value="1"/>
</dbReference>
<feature type="binding site" evidence="10">
    <location>
        <position position="296"/>
    </location>
    <ligand>
        <name>Zn(2+)</name>
        <dbReference type="ChEBI" id="CHEBI:29105"/>
    </ligand>
</feature>
<proteinExistence type="inferred from homology"/>
<keyword evidence="6 10" id="KW-0378">Hydrolase</keyword>
<dbReference type="Gene3D" id="3.40.50.300">
    <property type="entry name" value="P-loop containing nucleotide triphosphate hydrolases"/>
    <property type="match status" value="1"/>
</dbReference>
<evidence type="ECO:0000256" key="4">
    <source>
        <dbReference type="ARBA" id="ARBA00022730"/>
    </source>
</evidence>
<organism evidence="14 15">
    <name type="scientific">Streptomyces boetiae</name>
    <dbReference type="NCBI Taxonomy" id="3075541"/>
    <lineage>
        <taxon>Bacteria</taxon>
        <taxon>Bacillati</taxon>
        <taxon>Actinomycetota</taxon>
        <taxon>Actinomycetes</taxon>
        <taxon>Kitasatosporales</taxon>
        <taxon>Streptomycetaceae</taxon>
        <taxon>Streptomyces</taxon>
    </lineage>
</organism>
<evidence type="ECO:0000256" key="6">
    <source>
        <dbReference type="ARBA" id="ARBA00022801"/>
    </source>
</evidence>
<reference evidence="15" key="1">
    <citation type="submission" date="2023-07" db="EMBL/GenBank/DDBJ databases">
        <title>30 novel species of actinomycetes from the DSMZ collection.</title>
        <authorList>
            <person name="Nouioui I."/>
        </authorList>
    </citation>
    <scope>NUCLEOTIDE SEQUENCE [LARGE SCALE GENOMIC DNA]</scope>
    <source>
        <strain evidence="15">DSM 44917</strain>
    </source>
</reference>
<dbReference type="EMBL" id="JAVREN010000013">
    <property type="protein sequence ID" value="MDT0307569.1"/>
    <property type="molecule type" value="Genomic_DNA"/>
</dbReference>
<gene>
    <name evidence="10 14" type="primary">rsgA</name>
    <name evidence="14" type="ORF">RM780_11415</name>
</gene>
<dbReference type="RefSeq" id="WP_311630524.1">
    <property type="nucleotide sequence ID" value="NZ_JAVREN010000013.1"/>
</dbReference>
<dbReference type="Proteomes" id="UP001183388">
    <property type="component" value="Unassembled WGS sequence"/>
</dbReference>
<evidence type="ECO:0000256" key="2">
    <source>
        <dbReference type="ARBA" id="ARBA00022517"/>
    </source>
</evidence>
<feature type="binding site" evidence="10">
    <location>
        <begin position="215"/>
        <end position="223"/>
    </location>
    <ligand>
        <name>GTP</name>
        <dbReference type="ChEBI" id="CHEBI:37565"/>
    </ligand>
</feature>
<evidence type="ECO:0000259" key="12">
    <source>
        <dbReference type="PROSITE" id="PS50936"/>
    </source>
</evidence>
<keyword evidence="15" id="KW-1185">Reference proteome</keyword>
<accession>A0ABU2L7L3</accession>
<feature type="binding site" evidence="10">
    <location>
        <position position="301"/>
    </location>
    <ligand>
        <name>Zn(2+)</name>
        <dbReference type="ChEBI" id="CHEBI:29105"/>
    </ligand>
</feature>
<keyword evidence="7 10" id="KW-0862">Zinc</keyword>
<comment type="subunit">
    <text evidence="10">Monomer. Associates with 30S ribosomal subunit, binds 16S rRNA.</text>
</comment>
<feature type="domain" description="EngC GTPase" evidence="12">
    <location>
        <begin position="126"/>
        <end position="271"/>
    </location>
</feature>
<evidence type="ECO:0000256" key="11">
    <source>
        <dbReference type="SAM" id="MobiDB-lite"/>
    </source>
</evidence>
<dbReference type="InterPro" id="IPR030378">
    <property type="entry name" value="G_CP_dom"/>
</dbReference>
<evidence type="ECO:0000256" key="8">
    <source>
        <dbReference type="ARBA" id="ARBA00022884"/>
    </source>
</evidence>
<comment type="cofactor">
    <cofactor evidence="10">
        <name>Zn(2+)</name>
        <dbReference type="ChEBI" id="CHEBI:29105"/>
    </cofactor>
    <text evidence="10">Binds 1 zinc ion per subunit.</text>
</comment>
<evidence type="ECO:0000256" key="5">
    <source>
        <dbReference type="ARBA" id="ARBA00022741"/>
    </source>
</evidence>